<keyword evidence="13" id="KW-1185">Reference proteome</keyword>
<dbReference type="FunFam" id="3.60.150.10:FF:000002">
    <property type="entry name" value="Chorismate synthase"/>
    <property type="match status" value="1"/>
</dbReference>
<organism evidence="12 13">
    <name type="scientific">Dethiosulfovibrio salsuginis</name>
    <dbReference type="NCBI Taxonomy" id="561720"/>
    <lineage>
        <taxon>Bacteria</taxon>
        <taxon>Thermotogati</taxon>
        <taxon>Synergistota</taxon>
        <taxon>Synergistia</taxon>
        <taxon>Synergistales</taxon>
        <taxon>Dethiosulfovibrionaceae</taxon>
        <taxon>Dethiosulfovibrio</taxon>
    </lineage>
</organism>
<dbReference type="InterPro" id="IPR035904">
    <property type="entry name" value="Chorismate_synth_AroC_sf"/>
</dbReference>
<name>A0A1X7J447_9BACT</name>
<evidence type="ECO:0000256" key="7">
    <source>
        <dbReference type="ARBA" id="ARBA00022827"/>
    </source>
</evidence>
<dbReference type="SUPFAM" id="SSF103263">
    <property type="entry name" value="Chorismate synthase, AroC"/>
    <property type="match status" value="1"/>
</dbReference>
<dbReference type="Proteomes" id="UP000193355">
    <property type="component" value="Unassembled WGS sequence"/>
</dbReference>
<keyword evidence="8 11" id="KW-0521">NADP</keyword>
<feature type="binding site" evidence="11">
    <location>
        <position position="41"/>
    </location>
    <ligand>
        <name>NADP(+)</name>
        <dbReference type="ChEBI" id="CHEBI:58349"/>
    </ligand>
</feature>
<evidence type="ECO:0000256" key="6">
    <source>
        <dbReference type="ARBA" id="ARBA00022643"/>
    </source>
</evidence>
<comment type="subunit">
    <text evidence="11">Homotetramer.</text>
</comment>
<evidence type="ECO:0000313" key="13">
    <source>
        <dbReference type="Proteomes" id="UP000193355"/>
    </source>
</evidence>
<dbReference type="Pfam" id="PF01264">
    <property type="entry name" value="Chorismate_synt"/>
    <property type="match status" value="1"/>
</dbReference>
<keyword evidence="5 11" id="KW-0285">Flavoprotein</keyword>
<feature type="binding site" evidence="11">
    <location>
        <begin position="308"/>
        <end position="312"/>
    </location>
    <ligand>
        <name>FMN</name>
        <dbReference type="ChEBI" id="CHEBI:58210"/>
    </ligand>
</feature>
<dbReference type="Gene3D" id="3.60.150.10">
    <property type="entry name" value="Chorismate synthase AroC"/>
    <property type="match status" value="1"/>
</dbReference>
<reference evidence="13" key="1">
    <citation type="submission" date="2017-04" db="EMBL/GenBank/DDBJ databases">
        <authorList>
            <person name="Varghese N."/>
            <person name="Submissions S."/>
        </authorList>
    </citation>
    <scope>NUCLEOTIDE SEQUENCE [LARGE SCALE GENOMIC DNA]</scope>
    <source>
        <strain evidence="13">USBA 82</strain>
    </source>
</reference>
<dbReference type="GO" id="GO:0010181">
    <property type="term" value="F:FMN binding"/>
    <property type="evidence" value="ECO:0007669"/>
    <property type="project" value="TreeGrafter"/>
</dbReference>
<comment type="caution">
    <text evidence="11">Lacks conserved residue(s) required for the propagation of feature annotation.</text>
</comment>
<dbReference type="GO" id="GO:0008652">
    <property type="term" value="P:amino acid biosynthetic process"/>
    <property type="evidence" value="ECO:0007669"/>
    <property type="project" value="UniProtKB-KW"/>
</dbReference>
<evidence type="ECO:0000313" key="12">
    <source>
        <dbReference type="EMBL" id="SMG22209.1"/>
    </source>
</evidence>
<proteinExistence type="inferred from homology"/>
<dbReference type="STRING" id="561720.SAMN06275492_10822"/>
<dbReference type="InterPro" id="IPR020541">
    <property type="entry name" value="Chorismate_synthase_CS"/>
</dbReference>
<comment type="similarity">
    <text evidence="2 11">Belongs to the chorismate synthase family.</text>
</comment>
<feature type="binding site" evidence="11">
    <location>
        <position position="47"/>
    </location>
    <ligand>
        <name>NADP(+)</name>
        <dbReference type="ChEBI" id="CHEBI:58349"/>
    </ligand>
</feature>
<dbReference type="InterPro" id="IPR000453">
    <property type="entry name" value="Chorismate_synth"/>
</dbReference>
<comment type="pathway">
    <text evidence="1 11">Metabolic intermediate biosynthesis; chorismate biosynthesis; chorismate from D-erythrose 4-phosphate and phosphoenolpyruvate: step 7/7.</text>
</comment>
<dbReference type="PROSITE" id="PS00788">
    <property type="entry name" value="CHORISMATE_SYNTHASE_2"/>
    <property type="match status" value="1"/>
</dbReference>
<dbReference type="GO" id="GO:0004107">
    <property type="term" value="F:chorismate synthase activity"/>
    <property type="evidence" value="ECO:0007669"/>
    <property type="project" value="UniProtKB-UniRule"/>
</dbReference>
<comment type="catalytic activity">
    <reaction evidence="11">
        <text>5-O-(1-carboxyvinyl)-3-phosphoshikimate = chorismate + phosphate</text>
        <dbReference type="Rhea" id="RHEA:21020"/>
        <dbReference type="ChEBI" id="CHEBI:29748"/>
        <dbReference type="ChEBI" id="CHEBI:43474"/>
        <dbReference type="ChEBI" id="CHEBI:57701"/>
        <dbReference type="EC" id="4.2.3.5"/>
    </reaction>
</comment>
<dbReference type="EC" id="4.2.3.5" evidence="3 11"/>
<keyword evidence="9 11" id="KW-0057">Aromatic amino acid biosynthesis</keyword>
<feature type="binding site" evidence="11">
    <location>
        <position position="334"/>
    </location>
    <ligand>
        <name>FMN</name>
        <dbReference type="ChEBI" id="CHEBI:58210"/>
    </ligand>
</feature>
<evidence type="ECO:0000256" key="9">
    <source>
        <dbReference type="ARBA" id="ARBA00023141"/>
    </source>
</evidence>
<keyword evidence="4 11" id="KW-0028">Amino-acid biosynthesis</keyword>
<accession>A0A1X7J447</accession>
<dbReference type="PANTHER" id="PTHR21085:SF0">
    <property type="entry name" value="CHORISMATE SYNTHASE"/>
    <property type="match status" value="1"/>
</dbReference>
<keyword evidence="7 11" id="KW-0274">FAD</keyword>
<comment type="cofactor">
    <cofactor evidence="11">
        <name>FMNH2</name>
        <dbReference type="ChEBI" id="CHEBI:57618"/>
    </cofactor>
    <text evidence="11">Reduced FMN (FMNH(2)).</text>
</comment>
<evidence type="ECO:0000256" key="4">
    <source>
        <dbReference type="ARBA" id="ARBA00022605"/>
    </source>
</evidence>
<feature type="binding site" evidence="11">
    <location>
        <position position="293"/>
    </location>
    <ligand>
        <name>FMN</name>
        <dbReference type="ChEBI" id="CHEBI:58210"/>
    </ligand>
</feature>
<evidence type="ECO:0000256" key="3">
    <source>
        <dbReference type="ARBA" id="ARBA00013036"/>
    </source>
</evidence>
<comment type="function">
    <text evidence="11">Catalyzes the anti-1,4-elimination of the C-3 phosphate and the C-6 proR hydrogen from 5-enolpyruvylshikimate-3-phosphate (EPSP) to yield chorismate, which is the branch point compound that serves as the starting substrate for the three terminal pathways of aromatic amino acid biosynthesis. This reaction introduces a second double bond into the aromatic ring system.</text>
</comment>
<dbReference type="PIRSF" id="PIRSF001456">
    <property type="entry name" value="Chorismate_synth"/>
    <property type="match status" value="1"/>
</dbReference>
<protein>
    <recommendedName>
        <fullName evidence="3 11">Chorismate synthase</fullName>
        <shortName evidence="11">CS</shortName>
        <ecNumber evidence="3 11">4.2.3.5</ecNumber>
    </recommendedName>
    <alternativeName>
        <fullName evidence="11">5-enolpyruvylshikimate-3-phosphate phospholyase</fullName>
    </alternativeName>
</protein>
<dbReference type="EMBL" id="FXBB01000008">
    <property type="protein sequence ID" value="SMG22209.1"/>
    <property type="molecule type" value="Genomic_DNA"/>
</dbReference>
<dbReference type="OrthoDB" id="9771806at2"/>
<dbReference type="NCBIfam" id="NF003793">
    <property type="entry name" value="PRK05382.1"/>
    <property type="match status" value="1"/>
</dbReference>
<evidence type="ECO:0000256" key="11">
    <source>
        <dbReference type="HAMAP-Rule" id="MF_00300"/>
    </source>
</evidence>
<dbReference type="GO" id="GO:0005829">
    <property type="term" value="C:cytosol"/>
    <property type="evidence" value="ECO:0007669"/>
    <property type="project" value="TreeGrafter"/>
</dbReference>
<evidence type="ECO:0000256" key="5">
    <source>
        <dbReference type="ARBA" id="ARBA00022630"/>
    </source>
</evidence>
<gene>
    <name evidence="11" type="primary">aroC</name>
    <name evidence="12" type="ORF">SAMN06275492_10822</name>
</gene>
<dbReference type="NCBIfam" id="TIGR00033">
    <property type="entry name" value="aroC"/>
    <property type="match status" value="1"/>
</dbReference>
<keyword evidence="10 11" id="KW-0456">Lyase</keyword>
<dbReference type="PANTHER" id="PTHR21085">
    <property type="entry name" value="CHORISMATE SYNTHASE"/>
    <property type="match status" value="1"/>
</dbReference>
<dbReference type="GO" id="GO:0009423">
    <property type="term" value="P:chorismate biosynthetic process"/>
    <property type="evidence" value="ECO:0007669"/>
    <property type="project" value="UniProtKB-UniRule"/>
</dbReference>
<evidence type="ECO:0000256" key="1">
    <source>
        <dbReference type="ARBA" id="ARBA00005044"/>
    </source>
</evidence>
<dbReference type="AlphaFoldDB" id="A0A1X7J447"/>
<dbReference type="RefSeq" id="WP_085544169.1">
    <property type="nucleotide sequence ID" value="NZ_FXBB01000008.1"/>
</dbReference>
<dbReference type="GO" id="GO:0009073">
    <property type="term" value="P:aromatic amino acid family biosynthetic process"/>
    <property type="evidence" value="ECO:0007669"/>
    <property type="project" value="UniProtKB-KW"/>
</dbReference>
<evidence type="ECO:0000256" key="2">
    <source>
        <dbReference type="ARBA" id="ARBA00008014"/>
    </source>
</evidence>
<dbReference type="HAMAP" id="MF_00300">
    <property type="entry name" value="Chorismate_synth"/>
    <property type="match status" value="1"/>
</dbReference>
<dbReference type="UniPathway" id="UPA00053">
    <property type="reaction ID" value="UER00090"/>
</dbReference>
<dbReference type="CDD" id="cd07304">
    <property type="entry name" value="Chorismate_synthase"/>
    <property type="match status" value="1"/>
</dbReference>
<keyword evidence="6 11" id="KW-0288">FMN</keyword>
<evidence type="ECO:0000256" key="10">
    <source>
        <dbReference type="ARBA" id="ARBA00023239"/>
    </source>
</evidence>
<evidence type="ECO:0000256" key="8">
    <source>
        <dbReference type="ARBA" id="ARBA00022857"/>
    </source>
</evidence>
<sequence>MALRFLSAGESHGRGYTVIVEGLPAGLPVSLELLSSELARRRRGWGRGPRMALERDVIEVWSGLRDGLTTGAPLSICLDNTEWRSWRGAMDPHQVDQQAQDKVVSCPRPGHADLPGRLKYGHLDMRNVLERSSARATAGWTLAGTVARALLIGLGIQVRGAVTSIGGVHLADPSSDEEWARAVRSNMGCPREADESPLINRIDSAKEEGYSLGGTFVVSIKDMPTGVGSYVEWDRRLDGRLAGALMSIPAIKGVSLGDGFDLADRPGIEAHDEIHLEGEALIRRTNRAGGIEGGMTNGQEVMLRAAMKPIPTMKDSLPSVDLSTMEAHRAHVERCDVCAVPAACVVGEAMAAWVAASAIVEQFGGDRFEDLSRRVQDHRSRISNG</sequence>
<feature type="binding site" evidence="11">
    <location>
        <begin position="131"/>
        <end position="133"/>
    </location>
    <ligand>
        <name>FMN</name>
        <dbReference type="ChEBI" id="CHEBI:58210"/>
    </ligand>
</feature>